<protein>
    <recommendedName>
        <fullName evidence="2">Helix-turn-helix domain-containing protein</fullName>
    </recommendedName>
</protein>
<evidence type="ECO:0000313" key="1">
    <source>
        <dbReference type="EMBL" id="CAB4218567.1"/>
    </source>
</evidence>
<evidence type="ECO:0008006" key="2">
    <source>
        <dbReference type="Google" id="ProtNLM"/>
    </source>
</evidence>
<accession>A0A6J5SVW8</accession>
<reference evidence="1" key="1">
    <citation type="submission" date="2020-05" db="EMBL/GenBank/DDBJ databases">
        <authorList>
            <person name="Chiriac C."/>
            <person name="Salcher M."/>
            <person name="Ghai R."/>
            <person name="Kavagutti S V."/>
        </authorList>
    </citation>
    <scope>NUCLEOTIDE SEQUENCE</scope>
</reference>
<organism evidence="1">
    <name type="scientific">uncultured Caudovirales phage</name>
    <dbReference type="NCBI Taxonomy" id="2100421"/>
    <lineage>
        <taxon>Viruses</taxon>
        <taxon>Duplodnaviria</taxon>
        <taxon>Heunggongvirae</taxon>
        <taxon>Uroviricota</taxon>
        <taxon>Caudoviricetes</taxon>
        <taxon>Peduoviridae</taxon>
        <taxon>Maltschvirus</taxon>
        <taxon>Maltschvirus maltsch</taxon>
    </lineage>
</organism>
<dbReference type="Gene3D" id="1.10.10.10">
    <property type="entry name" value="Winged helix-like DNA-binding domain superfamily/Winged helix DNA-binding domain"/>
    <property type="match status" value="1"/>
</dbReference>
<gene>
    <name evidence="1" type="ORF">UFOVP1597_26</name>
</gene>
<sequence length="111" mass="12984">MSILLIDMVWEKRHSLRLTPTEASILVKLAAHVPNRKMEVSISISEISVTTGYCERTVYRTIQSLIKKQLIFKIVNKFVIKAERFKESSQPNTYKINVPYMSKKEEELYYA</sequence>
<dbReference type="InterPro" id="IPR036388">
    <property type="entry name" value="WH-like_DNA-bd_sf"/>
</dbReference>
<name>A0A6J5SVW8_9CAUD</name>
<dbReference type="EMBL" id="LR797461">
    <property type="protein sequence ID" value="CAB4218567.1"/>
    <property type="molecule type" value="Genomic_DNA"/>
</dbReference>
<proteinExistence type="predicted"/>